<dbReference type="GO" id="GO:0005524">
    <property type="term" value="F:ATP binding"/>
    <property type="evidence" value="ECO:0007669"/>
    <property type="project" value="InterPro"/>
</dbReference>
<organism evidence="2 3">
    <name type="scientific">Desmonostoc muscorum LEGE 12446</name>
    <dbReference type="NCBI Taxonomy" id="1828758"/>
    <lineage>
        <taxon>Bacteria</taxon>
        <taxon>Bacillati</taxon>
        <taxon>Cyanobacteriota</taxon>
        <taxon>Cyanophyceae</taxon>
        <taxon>Nostocales</taxon>
        <taxon>Nostocaceae</taxon>
        <taxon>Desmonostoc</taxon>
    </lineage>
</organism>
<comment type="caution">
    <text evidence="2">The sequence shown here is derived from an EMBL/GenBank/DDBJ whole genome shotgun (WGS) entry which is preliminary data.</text>
</comment>
<reference evidence="2" key="1">
    <citation type="submission" date="2020-10" db="EMBL/GenBank/DDBJ databases">
        <authorList>
            <person name="Castelo-Branco R."/>
            <person name="Eusebio N."/>
            <person name="Adriana R."/>
            <person name="Vieira A."/>
            <person name="Brugerolle De Fraissinette N."/>
            <person name="Rezende De Castro R."/>
            <person name="Schneider M.P."/>
            <person name="Vasconcelos V."/>
            <person name="Leao P.N."/>
        </authorList>
    </citation>
    <scope>NUCLEOTIDE SEQUENCE</scope>
    <source>
        <strain evidence="2">LEGE 12446</strain>
    </source>
</reference>
<dbReference type="InterPro" id="IPR011009">
    <property type="entry name" value="Kinase-like_dom_sf"/>
</dbReference>
<dbReference type="Gene3D" id="1.10.510.10">
    <property type="entry name" value="Transferase(Phosphotransferase) domain 1"/>
    <property type="match status" value="1"/>
</dbReference>
<evidence type="ECO:0000313" key="3">
    <source>
        <dbReference type="Proteomes" id="UP000622533"/>
    </source>
</evidence>
<dbReference type="InterPro" id="IPR000719">
    <property type="entry name" value="Prot_kinase_dom"/>
</dbReference>
<accession>A0A8J7A0M4</accession>
<dbReference type="RefSeq" id="WP_193919944.1">
    <property type="nucleotide sequence ID" value="NZ_JADEXS020000001.1"/>
</dbReference>
<dbReference type="SMART" id="SM00220">
    <property type="entry name" value="S_TKc"/>
    <property type="match status" value="1"/>
</dbReference>
<sequence length="320" mass="36408">MTVLTCASTGQSITLLGEPIANSGEGKVWRTNRNGYLAKIYHDQKPERVQKLAVMIAHRPKEPNSHLNHISFAWPKSVLKNAQGDFVGFLMPEIKEAKQLIDVYNFQKRKTLKLDVDWRFLHTTTLNIASIIEAIHTCGYVLGDIKPENILVNDRALPSIIDTDSFQVRNPVNGKIYRCEVGSENFTPPELIGKDFHSTDQTEVHDRFRLAVIIYRLLFSGQSPFVGKWIGAGEDPKPEERIRGGLWIYTPNNLIQPTNITIPLEIVHPEVQRCFFKCFNDGYQNPNLRPTAGDWVKALRQGYFILKSCLSVSSPKEHKR</sequence>
<protein>
    <recommendedName>
        <fullName evidence="1">Protein kinase domain-containing protein</fullName>
    </recommendedName>
</protein>
<proteinExistence type="predicted"/>
<evidence type="ECO:0000313" key="2">
    <source>
        <dbReference type="EMBL" id="MBE9025120.1"/>
    </source>
</evidence>
<keyword evidence="3" id="KW-1185">Reference proteome</keyword>
<dbReference type="Pfam" id="PF00069">
    <property type="entry name" value="Pkinase"/>
    <property type="match status" value="1"/>
</dbReference>
<dbReference type="AlphaFoldDB" id="A0A8J7A0M4"/>
<dbReference type="Proteomes" id="UP000622533">
    <property type="component" value="Unassembled WGS sequence"/>
</dbReference>
<dbReference type="PROSITE" id="PS50011">
    <property type="entry name" value="PROTEIN_KINASE_DOM"/>
    <property type="match status" value="1"/>
</dbReference>
<gene>
    <name evidence="2" type="ORF">IQ276_22675</name>
</gene>
<name>A0A8J7A0M4_DESMC</name>
<dbReference type="EMBL" id="JADEXS010000364">
    <property type="protein sequence ID" value="MBE9025120.1"/>
    <property type="molecule type" value="Genomic_DNA"/>
</dbReference>
<dbReference type="GO" id="GO:0004672">
    <property type="term" value="F:protein kinase activity"/>
    <property type="evidence" value="ECO:0007669"/>
    <property type="project" value="InterPro"/>
</dbReference>
<dbReference type="SUPFAM" id="SSF56112">
    <property type="entry name" value="Protein kinase-like (PK-like)"/>
    <property type="match status" value="1"/>
</dbReference>
<evidence type="ECO:0000259" key="1">
    <source>
        <dbReference type="PROSITE" id="PS50011"/>
    </source>
</evidence>
<feature type="domain" description="Protein kinase" evidence="1">
    <location>
        <begin position="14"/>
        <end position="304"/>
    </location>
</feature>